<dbReference type="PANTHER" id="PTHR13865">
    <property type="entry name" value="TIGHT JUNCTION PROTEIN"/>
    <property type="match status" value="1"/>
</dbReference>
<sequence>MPMLNDDNGICAKESPPVCSTDSAGGGGSSGEENGGENSKSRPNLGLELSGEGTQRSKDGSPPSTSKLSFNNVVGYARSRLFPNSDQLAVVGKDTKPPTVGPRKANAASVERLQLAQYAPIVILIDVESRSRVRELRSKAGANTNSSRKLLEQSQRIKKQHQHMLTATLDASKEDQWFDALRQLIFHLQERRVWMPEFSPECPLDDLLLFPIQQPGETPTSDSAGDYGAFDAGPSNGGQSVPPANASGNNNHFLLMGQPKGEGGPFLVPNPMYTLNLKQQHFGGVPLPIHHQMSSSIGSESEHQHRPRQQPLYCSNSRQSEPPPPFHALPSGSARNSPFPPPEQQQHSVYNHSQHPMEAKSQLLAQLATELGSPVQQHSRINDFVNLNEMFFSLPKQYIMV</sequence>
<dbReference type="SUPFAM" id="SSF52540">
    <property type="entry name" value="P-loop containing nucleoside triphosphate hydrolases"/>
    <property type="match status" value="1"/>
</dbReference>
<dbReference type="Gene3D" id="3.40.50.300">
    <property type="entry name" value="P-loop containing nucleotide triphosphate hydrolases"/>
    <property type="match status" value="1"/>
</dbReference>
<feature type="compositionally biased region" description="Polar residues" evidence="1">
    <location>
        <begin position="344"/>
        <end position="354"/>
    </location>
</feature>
<organism evidence="2 3">
    <name type="scientific">Globodera pallida</name>
    <name type="common">Potato cyst nematode worm</name>
    <name type="synonym">Heterodera pallida</name>
    <dbReference type="NCBI Taxonomy" id="36090"/>
    <lineage>
        <taxon>Eukaryota</taxon>
        <taxon>Metazoa</taxon>
        <taxon>Ecdysozoa</taxon>
        <taxon>Nematoda</taxon>
        <taxon>Chromadorea</taxon>
        <taxon>Rhabditida</taxon>
        <taxon>Tylenchina</taxon>
        <taxon>Tylenchomorpha</taxon>
        <taxon>Tylenchoidea</taxon>
        <taxon>Heteroderidae</taxon>
        <taxon>Heteroderinae</taxon>
        <taxon>Globodera</taxon>
    </lineage>
</organism>
<name>A0A183C7C3_GLOPA</name>
<evidence type="ECO:0000313" key="3">
    <source>
        <dbReference type="WBParaSite" id="GPLIN_000876900"/>
    </source>
</evidence>
<reference evidence="2" key="1">
    <citation type="submission" date="2013-12" db="EMBL/GenBank/DDBJ databases">
        <authorList>
            <person name="Aslett M."/>
        </authorList>
    </citation>
    <scope>NUCLEOTIDE SEQUENCE [LARGE SCALE GENOMIC DNA]</scope>
    <source>
        <strain evidence="2">Lindley</strain>
    </source>
</reference>
<dbReference type="WBParaSite" id="GPLIN_000876900">
    <property type="protein sequence ID" value="GPLIN_000876900"/>
    <property type="gene ID" value="GPLIN_000876900"/>
</dbReference>
<reference evidence="2" key="2">
    <citation type="submission" date="2014-05" db="EMBL/GenBank/DDBJ databases">
        <title>The genome and life-stage specific transcriptomes of Globodera pallida elucidate key aspects of plant parasitism by a cyst nematode.</title>
        <authorList>
            <person name="Cotton J.A."/>
            <person name="Lilley C.J."/>
            <person name="Jones L.M."/>
            <person name="Kikuchi T."/>
            <person name="Reid A.J."/>
            <person name="Thorpe P."/>
            <person name="Tsai I.J."/>
            <person name="Beasley H."/>
            <person name="Blok V."/>
            <person name="Cock P.J.A."/>
            <person name="Van den Akker S.E."/>
            <person name="Holroyd N."/>
            <person name="Hunt M."/>
            <person name="Mantelin S."/>
            <person name="Naghra H."/>
            <person name="Pain A."/>
            <person name="Palomares-Rius J.E."/>
            <person name="Zarowiecki M."/>
            <person name="Berriman M."/>
            <person name="Jones J.T."/>
            <person name="Urwin P.E."/>
        </authorList>
    </citation>
    <scope>NUCLEOTIDE SEQUENCE [LARGE SCALE GENOMIC DNA]</scope>
    <source>
        <strain evidence="2">Lindley</strain>
    </source>
</reference>
<proteinExistence type="predicted"/>
<keyword evidence="2" id="KW-1185">Reference proteome</keyword>
<feature type="region of interest" description="Disordered" evidence="1">
    <location>
        <begin position="1"/>
        <end position="70"/>
    </location>
</feature>
<feature type="region of interest" description="Disordered" evidence="1">
    <location>
        <begin position="213"/>
        <end position="249"/>
    </location>
</feature>
<dbReference type="GO" id="GO:0005886">
    <property type="term" value="C:plasma membrane"/>
    <property type="evidence" value="ECO:0007669"/>
    <property type="project" value="TreeGrafter"/>
</dbReference>
<dbReference type="AlphaFoldDB" id="A0A183C7C3"/>
<dbReference type="PANTHER" id="PTHR13865:SF28">
    <property type="entry name" value="POLYCHAETOID, ISOFORM O"/>
    <property type="match status" value="1"/>
</dbReference>
<accession>A0A183C7C3</accession>
<dbReference type="GO" id="GO:0098609">
    <property type="term" value="P:cell-cell adhesion"/>
    <property type="evidence" value="ECO:0007669"/>
    <property type="project" value="TreeGrafter"/>
</dbReference>
<dbReference type="InterPro" id="IPR027417">
    <property type="entry name" value="P-loop_NTPase"/>
</dbReference>
<dbReference type="GO" id="GO:0150105">
    <property type="term" value="P:protein localization to cell-cell junction"/>
    <property type="evidence" value="ECO:0007669"/>
    <property type="project" value="TreeGrafter"/>
</dbReference>
<evidence type="ECO:0000256" key="1">
    <source>
        <dbReference type="SAM" id="MobiDB-lite"/>
    </source>
</evidence>
<dbReference type="GO" id="GO:0045216">
    <property type="term" value="P:cell-cell junction organization"/>
    <property type="evidence" value="ECO:0007669"/>
    <property type="project" value="TreeGrafter"/>
</dbReference>
<protein>
    <submittedName>
        <fullName evidence="3">Guanylate kinase-like domain-containing protein</fullName>
    </submittedName>
</protein>
<reference evidence="3" key="3">
    <citation type="submission" date="2016-06" db="UniProtKB">
        <authorList>
            <consortium name="WormBaseParasite"/>
        </authorList>
    </citation>
    <scope>IDENTIFICATION</scope>
</reference>
<dbReference type="GO" id="GO:0050839">
    <property type="term" value="F:cell adhesion molecule binding"/>
    <property type="evidence" value="ECO:0007669"/>
    <property type="project" value="TreeGrafter"/>
</dbReference>
<dbReference type="Proteomes" id="UP000050741">
    <property type="component" value="Unassembled WGS sequence"/>
</dbReference>
<dbReference type="GO" id="GO:0005923">
    <property type="term" value="C:bicellular tight junction"/>
    <property type="evidence" value="ECO:0007669"/>
    <property type="project" value="TreeGrafter"/>
</dbReference>
<feature type="region of interest" description="Disordered" evidence="1">
    <location>
        <begin position="286"/>
        <end position="356"/>
    </location>
</feature>
<evidence type="ECO:0000313" key="2">
    <source>
        <dbReference type="Proteomes" id="UP000050741"/>
    </source>
</evidence>